<evidence type="ECO:0000313" key="2">
    <source>
        <dbReference type="Proteomes" id="UP001056120"/>
    </source>
</evidence>
<name>A0ACB9IDY8_9ASTR</name>
<reference evidence="2" key="1">
    <citation type="journal article" date="2022" name="Mol. Ecol. Resour.">
        <title>The genomes of chicory, endive, great burdock and yacon provide insights into Asteraceae palaeo-polyploidization history and plant inulin production.</title>
        <authorList>
            <person name="Fan W."/>
            <person name="Wang S."/>
            <person name="Wang H."/>
            <person name="Wang A."/>
            <person name="Jiang F."/>
            <person name="Liu H."/>
            <person name="Zhao H."/>
            <person name="Xu D."/>
            <person name="Zhang Y."/>
        </authorList>
    </citation>
    <scope>NUCLEOTIDE SEQUENCE [LARGE SCALE GENOMIC DNA]</scope>
    <source>
        <strain evidence="2">cv. Yunnan</strain>
    </source>
</reference>
<gene>
    <name evidence="1" type="ORF">L1987_21917</name>
</gene>
<accession>A0ACB9IDY8</accession>
<comment type="caution">
    <text evidence="1">The sequence shown here is derived from an EMBL/GenBank/DDBJ whole genome shotgun (WGS) entry which is preliminary data.</text>
</comment>
<evidence type="ECO:0000313" key="1">
    <source>
        <dbReference type="EMBL" id="KAI3806027.1"/>
    </source>
</evidence>
<dbReference type="Proteomes" id="UP001056120">
    <property type="component" value="Linkage Group LG08"/>
</dbReference>
<sequence>MAELGQGQNGKKRVEKQIGCMFGFLQIFDRQHIFAGKRIHSTKRLPPSTGVGASPETGRSGESHESEPQKHAVVLPASPENSPSSPAEKINHRPKSPVLLPTFEQKDGTQKSSWKSHKEIHRHSLDSQRRSPSVIARLMGLEPLSSSDQKTEIGAKPALRRSASESRVSRDLVYSKYIDDNNFQVKQPNKSHNQSVERIVRDETSNVSNRDSANLKSESSRTSLWRSRSFFDSADFFPESNQTTVTMHGDFEKRLKMRGMDEQSNELSTLKQILEVLQLKGLLRSTRHSNGDSQRNVVYDRNLHSDESSIVLVKPWRSSASKVDYQRSVNDSRRTRRYASENFPAISPKRDGGAVDRSGRSPVRVRTSSPNRIDSNLKSCDSINKRKPLNIEIQRRDNESSGSINSPKLTPKRNGSVHHSVMNRSPRNQKPTESSSINSPKRRFTKNVLTPSTTDSERSKCERCRGGKSLLQRCDKQLHSIAEMSSTTESLPSSATVLPSPVSVLDSGFDKDEPSTPSHCIDLKATLAGDFNDENLSPILSPAKSTEHEEFTSDDPDFICISEIVRASQHLHEDSDVFFSIEKQLNNAGNISNVSKRQRMLVFDVVLEIIDRNRQFPPWKELLEDSRASLKQIWSEFQKIREINTGDGLLELVSGVLKKDLVEINGWRDYPIEKSEVVLDIERMIFKDLAHKLCCCDKSVKVKMIFEGHNDKLGIIEGAMACGI</sequence>
<keyword evidence="2" id="KW-1185">Reference proteome</keyword>
<proteinExistence type="predicted"/>
<reference evidence="1 2" key="2">
    <citation type="journal article" date="2022" name="Mol. Ecol. Resour.">
        <title>The genomes of chicory, endive, great burdock and yacon provide insights into Asteraceae paleo-polyploidization history and plant inulin production.</title>
        <authorList>
            <person name="Fan W."/>
            <person name="Wang S."/>
            <person name="Wang H."/>
            <person name="Wang A."/>
            <person name="Jiang F."/>
            <person name="Liu H."/>
            <person name="Zhao H."/>
            <person name="Xu D."/>
            <person name="Zhang Y."/>
        </authorList>
    </citation>
    <scope>NUCLEOTIDE SEQUENCE [LARGE SCALE GENOMIC DNA]</scope>
    <source>
        <strain evidence="2">cv. Yunnan</strain>
        <tissue evidence="1">Leaves</tissue>
    </source>
</reference>
<dbReference type="EMBL" id="CM042025">
    <property type="protein sequence ID" value="KAI3806027.1"/>
    <property type="molecule type" value="Genomic_DNA"/>
</dbReference>
<organism evidence="1 2">
    <name type="scientific">Smallanthus sonchifolius</name>
    <dbReference type="NCBI Taxonomy" id="185202"/>
    <lineage>
        <taxon>Eukaryota</taxon>
        <taxon>Viridiplantae</taxon>
        <taxon>Streptophyta</taxon>
        <taxon>Embryophyta</taxon>
        <taxon>Tracheophyta</taxon>
        <taxon>Spermatophyta</taxon>
        <taxon>Magnoliopsida</taxon>
        <taxon>eudicotyledons</taxon>
        <taxon>Gunneridae</taxon>
        <taxon>Pentapetalae</taxon>
        <taxon>asterids</taxon>
        <taxon>campanulids</taxon>
        <taxon>Asterales</taxon>
        <taxon>Asteraceae</taxon>
        <taxon>Asteroideae</taxon>
        <taxon>Heliantheae alliance</taxon>
        <taxon>Millerieae</taxon>
        <taxon>Smallanthus</taxon>
    </lineage>
</organism>
<protein>
    <submittedName>
        <fullName evidence="1">Uncharacterized protein</fullName>
    </submittedName>
</protein>